<keyword evidence="2" id="KW-1185">Reference proteome</keyword>
<dbReference type="Pfam" id="PF13455">
    <property type="entry name" value="MUG113"/>
    <property type="match status" value="1"/>
</dbReference>
<reference evidence="1 2" key="1">
    <citation type="submission" date="2019-02" db="EMBL/GenBank/DDBJ databases">
        <title>Deep-cultivation of Planctomycetes and their phenomic and genomic characterization uncovers novel biology.</title>
        <authorList>
            <person name="Wiegand S."/>
            <person name="Jogler M."/>
            <person name="Boedeker C."/>
            <person name="Pinto D."/>
            <person name="Vollmers J."/>
            <person name="Rivas-Marin E."/>
            <person name="Kohn T."/>
            <person name="Peeters S.H."/>
            <person name="Heuer A."/>
            <person name="Rast P."/>
            <person name="Oberbeckmann S."/>
            <person name="Bunk B."/>
            <person name="Jeske O."/>
            <person name="Meyerdierks A."/>
            <person name="Storesund J.E."/>
            <person name="Kallscheuer N."/>
            <person name="Luecker S."/>
            <person name="Lage O.M."/>
            <person name="Pohl T."/>
            <person name="Merkel B.J."/>
            <person name="Hornburger P."/>
            <person name="Mueller R.-W."/>
            <person name="Bruemmer F."/>
            <person name="Labrenz M."/>
            <person name="Spormann A.M."/>
            <person name="Op Den Camp H."/>
            <person name="Overmann J."/>
            <person name="Amann R."/>
            <person name="Jetten M.S.M."/>
            <person name="Mascher T."/>
            <person name="Medema M.H."/>
            <person name="Devos D.P."/>
            <person name="Kaster A.-K."/>
            <person name="Ovreas L."/>
            <person name="Rohde M."/>
            <person name="Galperin M.Y."/>
            <person name="Jogler C."/>
        </authorList>
    </citation>
    <scope>NUCLEOTIDE SEQUENCE [LARGE SCALE GENOMIC DNA]</scope>
    <source>
        <strain evidence="1 2">KOR34</strain>
    </source>
</reference>
<evidence type="ECO:0000313" key="1">
    <source>
        <dbReference type="EMBL" id="TWT31109.1"/>
    </source>
</evidence>
<sequence length="239" mass="27534">MNKEFILNEIRRSAVDGEALGREKFERVTGIRVSDWRGKYWARWSDAVKEAGYKPNSLQPSLEFDELALAMIEMIRHYEKYPTQAEVQMYAEKCPEMPNCRTFDKFGGQAAFAKKLVEYCSATSGLDDVIGICRPVAGAISDAPKAEATAKDSAADEYVYLMKQGKNYKIGKSNDTDRRRSNLATGSPEHSEMLHKIKTRVPFLAEKFWKDRFEEKHVRGEWYALDAEDIRTFKRCRFM</sequence>
<dbReference type="EMBL" id="SIHJ01000004">
    <property type="protein sequence ID" value="TWT31109.1"/>
    <property type="molecule type" value="Genomic_DNA"/>
</dbReference>
<accession>A0A5C5UZ31</accession>
<gene>
    <name evidence="1" type="ORF">KOR34_44830</name>
</gene>
<dbReference type="RefSeq" id="WP_146568300.1">
    <property type="nucleotide sequence ID" value="NZ_SIHJ01000004.1"/>
</dbReference>
<proteinExistence type="predicted"/>
<comment type="caution">
    <text evidence="1">The sequence shown here is derived from an EMBL/GenBank/DDBJ whole genome shotgun (WGS) entry which is preliminary data.</text>
</comment>
<dbReference type="AlphaFoldDB" id="A0A5C5UZ31"/>
<dbReference type="Proteomes" id="UP000316714">
    <property type="component" value="Unassembled WGS sequence"/>
</dbReference>
<name>A0A5C5UZ31_9BACT</name>
<organism evidence="1 2">
    <name type="scientific">Posidoniimonas corsicana</name>
    <dbReference type="NCBI Taxonomy" id="1938618"/>
    <lineage>
        <taxon>Bacteria</taxon>
        <taxon>Pseudomonadati</taxon>
        <taxon>Planctomycetota</taxon>
        <taxon>Planctomycetia</taxon>
        <taxon>Pirellulales</taxon>
        <taxon>Lacipirellulaceae</taxon>
        <taxon>Posidoniimonas</taxon>
    </lineage>
</organism>
<evidence type="ECO:0000313" key="2">
    <source>
        <dbReference type="Proteomes" id="UP000316714"/>
    </source>
</evidence>
<dbReference type="OrthoDB" id="647741at2"/>
<protein>
    <submittedName>
        <fullName evidence="1">T5orf172 domain protein</fullName>
    </submittedName>
</protein>